<sequence>MPRGSKRKFEEVTTFYTVDERELDQATSLATVETLSASGRHVIRHEHPVYTPPSPPRLTTWTRPQPVPADFLYDTEPTEPEENVETAIPGSKQNKNERFLSTEHDSFLNEWTRLRDFFLNEFLWLEGPRNANMACAHCKRGDDNDGVYRCKDCVGEQLLCKRCCVKSHKHNPFHHIEFWNGHFFELTSLKNIGFILQLGHSSGSCKNPVAGPCDFVVIHTNGLHEVAVQFCMCENVQVAGNRLQQLLRLELYPATISMPSTCATFRALDHYHLLTLQSKIPGYDYYLSLEYLSNNAGLGPRHNRLKSFMRMVREWRHLKMLKRASRGHEAGGVAGTRTGELCMLCPACPQPGVNLPENWDDIPEDKKYIYNLFIAMDANFRLKCRAVSSNERDPALGSGWGYFVEDTAYCNMMLAYADQEEISTCTGFAAIEKANTKFSKGYAVTGIGMAVCARHGFILPNAAGDLQKGERYVNMDYIILSTLKFIIRHGQSISAFKSRNIWRGCKSKIPDGMKFVIPKYHFRAHKEKDHNKYSLNYVPGSGRVCGEQPECNWPKHEETAASTREMGPGSRHDTLEDHFAYANWCVYMSIGSLLHHQLKDAIKECAIQEDIYQGFEERLSPENVKAWTDEVVEFERDNSLPDPYYREPTGLTEADARLQLAEEDEKATHSGSLSLHQVTPAAMIVELLEIEEAQRRFKQKYPRAATHHTQNTAAQNTEVAEKRSMLRRRLTNIREVQAIYMPCILQLLARYLQDHGTQAQLQAQSSPMCPPEDEPLFLPYQLNLRELEGCIGDLASVEERVRNAQLYDALDKLRVHLHIKSRLVYFKNRQVRHQGPNTHARRKIDVNESKIVQYANKYRAARIAKLKLTGPGEWERQWKVLDRKDIRTMTIEDALMYLDEKGKMQVIPEGPREPSWIWMAADKEEVDGAVEEGMQDALCIEFLRARARAQRYREHINILREEQRRVLVTLEYNTQIWGRREREALESDAGDEYAMGRAAYAAEQADATSAQAEKADTGDEEPQQPLYVDMYDSDMEEDDEAEEENN</sequence>
<keyword evidence="2" id="KW-1185">Reference proteome</keyword>
<organism evidence="1 2">
    <name type="scientific">Phlebia brevispora</name>
    <dbReference type="NCBI Taxonomy" id="194682"/>
    <lineage>
        <taxon>Eukaryota</taxon>
        <taxon>Fungi</taxon>
        <taxon>Dikarya</taxon>
        <taxon>Basidiomycota</taxon>
        <taxon>Agaricomycotina</taxon>
        <taxon>Agaricomycetes</taxon>
        <taxon>Polyporales</taxon>
        <taxon>Meruliaceae</taxon>
        <taxon>Phlebia</taxon>
    </lineage>
</organism>
<dbReference type="Proteomes" id="UP001148662">
    <property type="component" value="Unassembled WGS sequence"/>
</dbReference>
<name>A0ACC1S9R8_9APHY</name>
<comment type="caution">
    <text evidence="1">The sequence shown here is derived from an EMBL/GenBank/DDBJ whole genome shotgun (WGS) entry which is preliminary data.</text>
</comment>
<evidence type="ECO:0000313" key="2">
    <source>
        <dbReference type="Proteomes" id="UP001148662"/>
    </source>
</evidence>
<protein>
    <submittedName>
        <fullName evidence="1">Uncharacterized protein</fullName>
    </submittedName>
</protein>
<gene>
    <name evidence="1" type="ORF">NM688_g7034</name>
</gene>
<evidence type="ECO:0000313" key="1">
    <source>
        <dbReference type="EMBL" id="KAJ3535047.1"/>
    </source>
</evidence>
<reference evidence="1" key="1">
    <citation type="submission" date="2022-07" db="EMBL/GenBank/DDBJ databases">
        <title>Genome Sequence of Phlebia brevispora.</title>
        <authorList>
            <person name="Buettner E."/>
        </authorList>
    </citation>
    <scope>NUCLEOTIDE SEQUENCE</scope>
    <source>
        <strain evidence="1">MPL23</strain>
    </source>
</reference>
<dbReference type="EMBL" id="JANHOG010001565">
    <property type="protein sequence ID" value="KAJ3535047.1"/>
    <property type="molecule type" value="Genomic_DNA"/>
</dbReference>
<accession>A0ACC1S9R8</accession>
<proteinExistence type="predicted"/>